<dbReference type="KEGG" id="nhe:NECHADRAFT_79806"/>
<evidence type="ECO:0000313" key="8">
    <source>
        <dbReference type="EMBL" id="EEU34909.1"/>
    </source>
</evidence>
<name>C7ZM59_FUSV7</name>
<comment type="cofactor">
    <cofactor evidence="1">
        <name>FAD</name>
        <dbReference type="ChEBI" id="CHEBI:57692"/>
    </cofactor>
</comment>
<evidence type="ECO:0000256" key="1">
    <source>
        <dbReference type="ARBA" id="ARBA00001974"/>
    </source>
</evidence>
<dbReference type="AlphaFoldDB" id="C7ZM59"/>
<dbReference type="GO" id="GO:0004497">
    <property type="term" value="F:monooxygenase activity"/>
    <property type="evidence" value="ECO:0007669"/>
    <property type="project" value="UniProtKB-KW"/>
</dbReference>
<dbReference type="eggNOG" id="ENOG502SHCE">
    <property type="taxonomic scope" value="Eukaryota"/>
</dbReference>
<dbReference type="Proteomes" id="UP000005206">
    <property type="component" value="Chromosome 5"/>
</dbReference>
<dbReference type="Gene3D" id="3.50.50.60">
    <property type="entry name" value="FAD/NAD(P)-binding domain"/>
    <property type="match status" value="1"/>
</dbReference>
<dbReference type="InterPro" id="IPR036188">
    <property type="entry name" value="FAD/NAD-bd_sf"/>
</dbReference>
<dbReference type="PANTHER" id="PTHR43098">
    <property type="entry name" value="L-ORNITHINE N(5)-MONOOXYGENASE-RELATED"/>
    <property type="match status" value="1"/>
</dbReference>
<keyword evidence="3" id="KW-0285">Flavoprotein</keyword>
<evidence type="ECO:0000256" key="2">
    <source>
        <dbReference type="ARBA" id="ARBA00010139"/>
    </source>
</evidence>
<comment type="similarity">
    <text evidence="2">Belongs to the FAD-binding monooxygenase family.</text>
</comment>
<dbReference type="OMA" id="PRCTRWT"/>
<dbReference type="STRING" id="660122.C7ZM59"/>
<keyword evidence="9" id="KW-1185">Reference proteome</keyword>
<dbReference type="EMBL" id="GG698949">
    <property type="protein sequence ID" value="EEU34909.1"/>
    <property type="molecule type" value="Genomic_DNA"/>
</dbReference>
<dbReference type="RefSeq" id="XP_003040622.1">
    <property type="nucleotide sequence ID" value="XM_003040576.1"/>
</dbReference>
<sequence length="249" mass="27933">MPLLDEIGCVPTKKYYLVDKRVGIIGTGATAVQITPRLSKWAKELFALQQTPSSINVCNSKPTDAEWVHSLRKGQQRKHMNNFNILVYGGKQNEDMIQDGWTNIFKRGTMNAANDYSGDDSPGLDAQAKLAGFRMMEANRFQITQVVRGPEIAEKLKPWHNQLCKRLCFHDEYLKTLNLPNARLIDTMGKGISKVSKGGIVANGKGYPLECIIYAIGFNLASIWTERSSIEVYGRGWCTLTEKWSSIQS</sequence>
<accession>C7ZM59</accession>
<keyword evidence="7" id="KW-0503">Monooxygenase</keyword>
<evidence type="ECO:0000256" key="5">
    <source>
        <dbReference type="ARBA" id="ARBA00022857"/>
    </source>
</evidence>
<organism evidence="8 9">
    <name type="scientific">Fusarium vanettenii (strain ATCC MYA-4622 / CBS 123669 / FGSC 9596 / NRRL 45880 / 77-13-4)</name>
    <name type="common">Fusarium solani subsp. pisi</name>
    <dbReference type="NCBI Taxonomy" id="660122"/>
    <lineage>
        <taxon>Eukaryota</taxon>
        <taxon>Fungi</taxon>
        <taxon>Dikarya</taxon>
        <taxon>Ascomycota</taxon>
        <taxon>Pezizomycotina</taxon>
        <taxon>Sordariomycetes</taxon>
        <taxon>Hypocreomycetidae</taxon>
        <taxon>Hypocreales</taxon>
        <taxon>Nectriaceae</taxon>
        <taxon>Fusarium</taxon>
        <taxon>Fusarium solani species complex</taxon>
        <taxon>Fusarium vanettenii</taxon>
    </lineage>
</organism>
<dbReference type="VEuPathDB" id="FungiDB:NECHADRAFT_79806"/>
<protein>
    <submittedName>
        <fullName evidence="8">Uncharacterized protein</fullName>
    </submittedName>
</protein>
<dbReference type="OrthoDB" id="66881at2759"/>
<dbReference type="SUPFAM" id="SSF51905">
    <property type="entry name" value="FAD/NAD(P)-binding domain"/>
    <property type="match status" value="1"/>
</dbReference>
<dbReference type="HOGENOM" id="CLU_1116007_0_0_1"/>
<evidence type="ECO:0000256" key="4">
    <source>
        <dbReference type="ARBA" id="ARBA00022827"/>
    </source>
</evidence>
<keyword evidence="4" id="KW-0274">FAD</keyword>
<evidence type="ECO:0000256" key="3">
    <source>
        <dbReference type="ARBA" id="ARBA00022630"/>
    </source>
</evidence>
<keyword evidence="6" id="KW-0560">Oxidoreductase</keyword>
<dbReference type="GeneID" id="9679058"/>
<dbReference type="InParanoid" id="C7ZM59"/>
<evidence type="ECO:0000313" key="9">
    <source>
        <dbReference type="Proteomes" id="UP000005206"/>
    </source>
</evidence>
<evidence type="ECO:0000256" key="7">
    <source>
        <dbReference type="ARBA" id="ARBA00023033"/>
    </source>
</evidence>
<dbReference type="InterPro" id="IPR050775">
    <property type="entry name" value="FAD-binding_Monooxygenases"/>
</dbReference>
<evidence type="ECO:0000256" key="6">
    <source>
        <dbReference type="ARBA" id="ARBA00023002"/>
    </source>
</evidence>
<proteinExistence type="inferred from homology"/>
<dbReference type="PANTHER" id="PTHR43098:SF4">
    <property type="entry name" value="BLR3857 PROTEIN"/>
    <property type="match status" value="1"/>
</dbReference>
<keyword evidence="5" id="KW-0521">NADP</keyword>
<gene>
    <name evidence="8" type="ORF">NECHADRAFT_79806</name>
</gene>
<reference evidence="8 9" key="1">
    <citation type="journal article" date="2009" name="PLoS Genet.">
        <title>The genome of Nectria haematococca: contribution of supernumerary chromosomes to gene expansion.</title>
        <authorList>
            <person name="Coleman J.J."/>
            <person name="Rounsley S.D."/>
            <person name="Rodriguez-Carres M."/>
            <person name="Kuo A."/>
            <person name="Wasmann C.C."/>
            <person name="Grimwood J."/>
            <person name="Schmutz J."/>
            <person name="Taga M."/>
            <person name="White G.J."/>
            <person name="Zhou S."/>
            <person name="Schwartz D.C."/>
            <person name="Freitag M."/>
            <person name="Ma L.J."/>
            <person name="Danchin E.G."/>
            <person name="Henrissat B."/>
            <person name="Coutinho P.M."/>
            <person name="Nelson D.R."/>
            <person name="Straney D."/>
            <person name="Napoli C.A."/>
            <person name="Barker B.M."/>
            <person name="Gribskov M."/>
            <person name="Rep M."/>
            <person name="Kroken S."/>
            <person name="Molnar I."/>
            <person name="Rensing C."/>
            <person name="Kennell J.C."/>
            <person name="Zamora J."/>
            <person name="Farman M.L."/>
            <person name="Selker E.U."/>
            <person name="Salamov A."/>
            <person name="Shapiro H."/>
            <person name="Pangilinan J."/>
            <person name="Lindquist E."/>
            <person name="Lamers C."/>
            <person name="Grigoriev I.V."/>
            <person name="Geiser D.M."/>
            <person name="Covert S.F."/>
            <person name="Temporini E."/>
            <person name="Vanetten H.D."/>
        </authorList>
    </citation>
    <scope>NUCLEOTIDE SEQUENCE [LARGE SCALE GENOMIC DNA]</scope>
    <source>
        <strain evidence="9">ATCC MYA-4622 / CBS 123669 / FGSC 9596 / NRRL 45880 / 77-13-4</strain>
    </source>
</reference>